<dbReference type="Gene3D" id="3.30.200.20">
    <property type="entry name" value="Phosphorylase Kinase, domain 1"/>
    <property type="match status" value="1"/>
</dbReference>
<dbReference type="Pfam" id="PF00069">
    <property type="entry name" value="Pkinase"/>
    <property type="match status" value="1"/>
</dbReference>
<dbReference type="CDD" id="cd14014">
    <property type="entry name" value="STKc_PknB_like"/>
    <property type="match status" value="1"/>
</dbReference>
<dbReference type="Pfam" id="PF01590">
    <property type="entry name" value="GAF"/>
    <property type="match status" value="1"/>
</dbReference>
<dbReference type="InterPro" id="IPR011009">
    <property type="entry name" value="Kinase-like_dom_sf"/>
</dbReference>
<dbReference type="Proteomes" id="UP000297472">
    <property type="component" value="Unassembled WGS sequence"/>
</dbReference>
<evidence type="ECO:0000256" key="3">
    <source>
        <dbReference type="ARBA" id="ARBA00022777"/>
    </source>
</evidence>
<evidence type="ECO:0000256" key="5">
    <source>
        <dbReference type="PROSITE-ProRule" id="PRU10141"/>
    </source>
</evidence>
<accession>A0A4Y8K0G8</accession>
<keyword evidence="2 5" id="KW-0547">Nucleotide-binding</keyword>
<dbReference type="AlphaFoldDB" id="A0A4Y8K0G8"/>
<dbReference type="InterPro" id="IPR008271">
    <property type="entry name" value="Ser/Thr_kinase_AS"/>
</dbReference>
<dbReference type="OrthoDB" id="9762169at2"/>
<comment type="caution">
    <text evidence="7">The sequence shown here is derived from an EMBL/GenBank/DDBJ whole genome shotgun (WGS) entry which is preliminary data.</text>
</comment>
<dbReference type="SUPFAM" id="SSF55781">
    <property type="entry name" value="GAF domain-like"/>
    <property type="match status" value="1"/>
</dbReference>
<evidence type="ECO:0000313" key="8">
    <source>
        <dbReference type="Proteomes" id="UP000297472"/>
    </source>
</evidence>
<dbReference type="PROSITE" id="PS50011">
    <property type="entry name" value="PROTEIN_KINASE_DOM"/>
    <property type="match status" value="1"/>
</dbReference>
<gene>
    <name evidence="7" type="ORF">E3T49_08755</name>
</gene>
<evidence type="ECO:0000256" key="1">
    <source>
        <dbReference type="ARBA" id="ARBA00022679"/>
    </source>
</evidence>
<reference evidence="7 8" key="1">
    <citation type="submission" date="2019-03" db="EMBL/GenBank/DDBJ databases">
        <title>Genomics of glacier-inhabiting Cryobacterium strains.</title>
        <authorList>
            <person name="Liu Q."/>
            <person name="Xin Y.-H."/>
        </authorList>
    </citation>
    <scope>NUCLEOTIDE SEQUENCE [LARGE SCALE GENOMIC DNA]</scope>
    <source>
        <strain evidence="7 8">TMT1-51</strain>
    </source>
</reference>
<keyword evidence="1" id="KW-0808">Transferase</keyword>
<keyword evidence="4 5" id="KW-0067">ATP-binding</keyword>
<dbReference type="Gene3D" id="3.30.450.40">
    <property type="match status" value="1"/>
</dbReference>
<evidence type="ECO:0000259" key="6">
    <source>
        <dbReference type="PROSITE" id="PS50011"/>
    </source>
</evidence>
<dbReference type="InterPro" id="IPR003018">
    <property type="entry name" value="GAF"/>
</dbReference>
<dbReference type="Gene3D" id="1.10.510.10">
    <property type="entry name" value="Transferase(Phosphotransferase) domain 1"/>
    <property type="match status" value="1"/>
</dbReference>
<protein>
    <submittedName>
        <fullName evidence="7">GAF domain-containing protein</fullName>
    </submittedName>
</protein>
<dbReference type="PANTHER" id="PTHR43289:SF34">
    <property type="entry name" value="SERINE_THREONINE-PROTEIN KINASE YBDM-RELATED"/>
    <property type="match status" value="1"/>
</dbReference>
<dbReference type="InterPro" id="IPR000719">
    <property type="entry name" value="Prot_kinase_dom"/>
</dbReference>
<dbReference type="InterPro" id="IPR029016">
    <property type="entry name" value="GAF-like_dom_sf"/>
</dbReference>
<dbReference type="SMART" id="SM00065">
    <property type="entry name" value="GAF"/>
    <property type="match status" value="1"/>
</dbReference>
<dbReference type="GO" id="GO:0004674">
    <property type="term" value="F:protein serine/threonine kinase activity"/>
    <property type="evidence" value="ECO:0007669"/>
    <property type="project" value="TreeGrafter"/>
</dbReference>
<dbReference type="GO" id="GO:0005524">
    <property type="term" value="F:ATP binding"/>
    <property type="evidence" value="ECO:0007669"/>
    <property type="project" value="UniProtKB-UniRule"/>
</dbReference>
<keyword evidence="3" id="KW-0418">Kinase</keyword>
<feature type="binding site" evidence="5">
    <location>
        <position position="43"/>
    </location>
    <ligand>
        <name>ATP</name>
        <dbReference type="ChEBI" id="CHEBI:30616"/>
    </ligand>
</feature>
<dbReference type="InterPro" id="IPR017441">
    <property type="entry name" value="Protein_kinase_ATP_BS"/>
</dbReference>
<evidence type="ECO:0000256" key="4">
    <source>
        <dbReference type="ARBA" id="ARBA00022840"/>
    </source>
</evidence>
<organism evidence="7 8">
    <name type="scientific">Cryobacterium cryoconiti</name>
    <dbReference type="NCBI Taxonomy" id="1259239"/>
    <lineage>
        <taxon>Bacteria</taxon>
        <taxon>Bacillati</taxon>
        <taxon>Actinomycetota</taxon>
        <taxon>Actinomycetes</taxon>
        <taxon>Micrococcales</taxon>
        <taxon>Microbacteriaceae</taxon>
        <taxon>Cryobacterium</taxon>
    </lineage>
</organism>
<dbReference type="PANTHER" id="PTHR43289">
    <property type="entry name" value="MITOGEN-ACTIVATED PROTEIN KINASE KINASE KINASE 20-RELATED"/>
    <property type="match status" value="1"/>
</dbReference>
<dbReference type="SUPFAM" id="SSF56112">
    <property type="entry name" value="Protein kinase-like (PK-like)"/>
    <property type="match status" value="1"/>
</dbReference>
<dbReference type="EMBL" id="SOHA01000027">
    <property type="protein sequence ID" value="TFD29844.1"/>
    <property type="molecule type" value="Genomic_DNA"/>
</dbReference>
<dbReference type="PROSITE" id="PS00108">
    <property type="entry name" value="PROTEIN_KINASE_ST"/>
    <property type="match status" value="1"/>
</dbReference>
<keyword evidence="8" id="KW-1185">Reference proteome</keyword>
<sequence>MLSTQFPKFLNARYRVKDLIGRGGMASVYRATDERLGRDVAIKIFELRATDEPDIQRQQSEINVLASLNHHSLVTLFDVGVDRTEAKHPQIYLVMELVDGVDLRRRLDGPPMSTRHIAQIGYDLAEGLDYIHGRGVIHRDIKPANILLAEYSSDSRARARLTDFGIALFPDSARVTSQGMTTGTAAYLSPEQARGEDVGAASDIYALGLVLLECFTGEAAFPGEPIPSALARLHRDPTIPEELPPEWRHLLSTMLAREPEQRPPTAEVVLALHQAVIAETGRHRSAADHHLASDERERLQEITRLDILDTPSDGTFDRITSLAARLFSVPIAIVSIVDTDRIWFKSHHGLDIEEIPRDPGLCASAIMSDGPWIVENARADPRALANPLVAEQFGLQFYAGVPLTTRNGYNLGTLCVLDFEPRLITEAEIRTLTDLAALVVSELELRLESRRLALSDD</sequence>
<dbReference type="SMART" id="SM00220">
    <property type="entry name" value="S_TKc"/>
    <property type="match status" value="1"/>
</dbReference>
<dbReference type="PROSITE" id="PS00107">
    <property type="entry name" value="PROTEIN_KINASE_ATP"/>
    <property type="match status" value="1"/>
</dbReference>
<feature type="domain" description="Protein kinase" evidence="6">
    <location>
        <begin position="14"/>
        <end position="276"/>
    </location>
</feature>
<evidence type="ECO:0000313" key="7">
    <source>
        <dbReference type="EMBL" id="TFD29844.1"/>
    </source>
</evidence>
<proteinExistence type="predicted"/>
<evidence type="ECO:0000256" key="2">
    <source>
        <dbReference type="ARBA" id="ARBA00022741"/>
    </source>
</evidence>
<name>A0A4Y8K0G8_9MICO</name>